<comment type="subunit">
    <text evidence="11">Component of the lipopolysaccharide transport and assembly complex. The LptBFG transporter is composed of two ATP-binding proteins (LptB) and two transmembrane proteins (LptF and LptG).</text>
</comment>
<evidence type="ECO:0000313" key="14">
    <source>
        <dbReference type="Proteomes" id="UP000030428"/>
    </source>
</evidence>
<evidence type="ECO:0000256" key="8">
    <source>
        <dbReference type="ARBA" id="ARBA00022692"/>
    </source>
</evidence>
<gene>
    <name evidence="13" type="ORF">PN36_18140</name>
</gene>
<evidence type="ECO:0000256" key="12">
    <source>
        <dbReference type="SAM" id="Phobius"/>
    </source>
</evidence>
<comment type="function">
    <text evidence="1">Part of the ABC transporter complex LptBFG involved in the translocation of lipopolysaccharide (LPS) from the inner membrane to the outer membrane.</text>
</comment>
<keyword evidence="14" id="KW-1185">Reference proteome</keyword>
<keyword evidence="7" id="KW-0997">Cell inner membrane</keyword>
<dbReference type="GO" id="GO:0055085">
    <property type="term" value="P:transmembrane transport"/>
    <property type="evidence" value="ECO:0007669"/>
    <property type="project" value="InterPro"/>
</dbReference>
<name>A0A0A6RMI3_9GAMM</name>
<comment type="subcellular location">
    <subcellularLocation>
        <location evidence="2">Cell inner membrane</location>
        <topology evidence="2">Multi-pass membrane protein</topology>
    </subcellularLocation>
</comment>
<dbReference type="GO" id="GO:0043190">
    <property type="term" value="C:ATP-binding cassette (ABC) transporter complex"/>
    <property type="evidence" value="ECO:0007669"/>
    <property type="project" value="InterPro"/>
</dbReference>
<dbReference type="InterPro" id="IPR030922">
    <property type="entry name" value="LptF"/>
</dbReference>
<evidence type="ECO:0000256" key="9">
    <source>
        <dbReference type="ARBA" id="ARBA00022989"/>
    </source>
</evidence>
<protein>
    <recommendedName>
        <fullName evidence="4">Lipopolysaccharide export system permease protein LptF</fullName>
    </recommendedName>
</protein>
<dbReference type="Proteomes" id="UP000030428">
    <property type="component" value="Unassembled WGS sequence"/>
</dbReference>
<reference evidence="13 14" key="1">
    <citation type="journal article" date="2016" name="Front. Microbiol.">
        <title>Single-Cell (Meta-)Genomics of a Dimorphic Candidatus Thiomargarita nelsonii Reveals Genomic Plasticity.</title>
        <authorList>
            <person name="Flood B.E."/>
            <person name="Fliss P."/>
            <person name="Jones D.S."/>
            <person name="Dick G.J."/>
            <person name="Jain S."/>
            <person name="Kaster A.K."/>
            <person name="Winkel M."/>
            <person name="Mussmann M."/>
            <person name="Bailey J."/>
        </authorList>
    </citation>
    <scope>NUCLEOTIDE SEQUENCE [LARGE SCALE GENOMIC DNA]</scope>
    <source>
        <strain evidence="13">Hydrate Ridge</strain>
    </source>
</reference>
<comment type="similarity">
    <text evidence="3">Belongs to the LptF/LptG family.</text>
</comment>
<dbReference type="EMBL" id="JSZA02000070">
    <property type="protein sequence ID" value="KHD05036.1"/>
    <property type="molecule type" value="Genomic_DNA"/>
</dbReference>
<dbReference type="AlphaFoldDB" id="A0A0A6RMI3"/>
<dbReference type="PANTHER" id="PTHR33529">
    <property type="entry name" value="SLR0882 PROTEIN-RELATED"/>
    <property type="match status" value="1"/>
</dbReference>
<feature type="transmembrane region" description="Helical" evidence="12">
    <location>
        <begin position="60"/>
        <end position="80"/>
    </location>
</feature>
<keyword evidence="6" id="KW-1003">Cell membrane</keyword>
<feature type="transmembrane region" description="Helical" evidence="12">
    <location>
        <begin position="265"/>
        <end position="282"/>
    </location>
</feature>
<comment type="caution">
    <text evidence="13">The sequence shown here is derived from an EMBL/GenBank/DDBJ whole genome shotgun (WGS) entry which is preliminary data.</text>
</comment>
<keyword evidence="8 12" id="KW-0812">Transmembrane</keyword>
<organism evidence="13 14">
    <name type="scientific">Candidatus Thiomargarita nelsonii</name>
    <dbReference type="NCBI Taxonomy" id="1003181"/>
    <lineage>
        <taxon>Bacteria</taxon>
        <taxon>Pseudomonadati</taxon>
        <taxon>Pseudomonadota</taxon>
        <taxon>Gammaproteobacteria</taxon>
        <taxon>Thiotrichales</taxon>
        <taxon>Thiotrichaceae</taxon>
        <taxon>Thiomargarita</taxon>
    </lineage>
</organism>
<evidence type="ECO:0000256" key="3">
    <source>
        <dbReference type="ARBA" id="ARBA00007725"/>
    </source>
</evidence>
<feature type="transmembrane region" description="Helical" evidence="12">
    <location>
        <begin position="12"/>
        <end position="28"/>
    </location>
</feature>
<keyword evidence="9 12" id="KW-1133">Transmembrane helix</keyword>
<proteinExistence type="inferred from homology"/>
<evidence type="ECO:0000256" key="11">
    <source>
        <dbReference type="ARBA" id="ARBA00026081"/>
    </source>
</evidence>
<evidence type="ECO:0000256" key="4">
    <source>
        <dbReference type="ARBA" id="ARBA00014213"/>
    </source>
</evidence>
<evidence type="ECO:0000256" key="6">
    <source>
        <dbReference type="ARBA" id="ARBA00022475"/>
    </source>
</evidence>
<feature type="transmembrane region" description="Helical" evidence="12">
    <location>
        <begin position="100"/>
        <end position="122"/>
    </location>
</feature>
<evidence type="ECO:0000256" key="5">
    <source>
        <dbReference type="ARBA" id="ARBA00022448"/>
    </source>
</evidence>
<evidence type="ECO:0000256" key="1">
    <source>
        <dbReference type="ARBA" id="ARBA00002265"/>
    </source>
</evidence>
<keyword evidence="10 12" id="KW-0472">Membrane</keyword>
<evidence type="ECO:0000313" key="13">
    <source>
        <dbReference type="EMBL" id="KHD05036.1"/>
    </source>
</evidence>
<dbReference type="InterPro" id="IPR005495">
    <property type="entry name" value="LptG/LptF_permease"/>
</dbReference>
<dbReference type="GO" id="GO:0015920">
    <property type="term" value="P:lipopolysaccharide transport"/>
    <property type="evidence" value="ECO:0007669"/>
    <property type="project" value="TreeGrafter"/>
</dbReference>
<accession>A0A0A6RMI3</accession>
<sequence>MIISRYLFREILYILLALSALLILIYISHRFMSYLVQASVGDLPVAFIFKLLALKLLSDLMLILPLGFFLALLLTLGRLYKDNEITAMAACGIAVPVTSIISFAVIFAIFIAILSLIIAPWAEKKMAILQVKLNTVAEVTGIAPGRFKDLYHGQAIFYVEEIESDTMQNLFLQIRLPEQKQVVLVAKKGYQTMEAGQLFMVFVDGHRYETQRGRLKSNVIEFAEHRIRIPKRLDAPQGSEREALSTYSLLFAEETALQAELQWRLSLPLSVILLAALAIPLSKTTPRQGQYAKIVLGILIYLIYGNLLNVGTKWIERGDVSPWIGLWWVHLCLLLIVLVWFHLPFLKNESRRWFLKIKNYEKN</sequence>
<keyword evidence="5" id="KW-0813">Transport</keyword>
<dbReference type="NCBIfam" id="TIGR04407">
    <property type="entry name" value="LptF_YjgP"/>
    <property type="match status" value="1"/>
</dbReference>
<feature type="transmembrane region" description="Helical" evidence="12">
    <location>
        <begin position="323"/>
        <end position="343"/>
    </location>
</feature>
<evidence type="ECO:0000256" key="10">
    <source>
        <dbReference type="ARBA" id="ARBA00023136"/>
    </source>
</evidence>
<evidence type="ECO:0000256" key="7">
    <source>
        <dbReference type="ARBA" id="ARBA00022519"/>
    </source>
</evidence>
<evidence type="ECO:0000256" key="2">
    <source>
        <dbReference type="ARBA" id="ARBA00004429"/>
    </source>
</evidence>
<feature type="transmembrane region" description="Helical" evidence="12">
    <location>
        <begin position="294"/>
        <end position="311"/>
    </location>
</feature>
<dbReference type="Pfam" id="PF03739">
    <property type="entry name" value="LptF_LptG"/>
    <property type="match status" value="1"/>
</dbReference>
<dbReference type="PANTHER" id="PTHR33529:SF7">
    <property type="entry name" value="LIPOPOLYSACCHARIDE EXPORT SYSTEM PERMEASE PROTEIN LPTF"/>
    <property type="match status" value="1"/>
</dbReference>